<dbReference type="SUPFAM" id="SSF52833">
    <property type="entry name" value="Thioredoxin-like"/>
    <property type="match status" value="1"/>
</dbReference>
<evidence type="ECO:0000256" key="1">
    <source>
        <dbReference type="ARBA" id="ARBA00010996"/>
    </source>
</evidence>
<dbReference type="PANTHER" id="PTHR12151:SF25">
    <property type="entry name" value="LINALOOL DEHYDRATASE_ISOMERASE DOMAIN-CONTAINING PROTEIN"/>
    <property type="match status" value="1"/>
</dbReference>
<organism evidence="3 4">
    <name type="scientific">Aquicella lusitana</name>
    <dbReference type="NCBI Taxonomy" id="254246"/>
    <lineage>
        <taxon>Bacteria</taxon>
        <taxon>Pseudomonadati</taxon>
        <taxon>Pseudomonadota</taxon>
        <taxon>Gammaproteobacteria</taxon>
        <taxon>Legionellales</taxon>
        <taxon>Coxiellaceae</taxon>
        <taxon>Aquicella</taxon>
    </lineage>
</organism>
<proteinExistence type="inferred from homology"/>
<dbReference type="Proteomes" id="UP000254720">
    <property type="component" value="Unassembled WGS sequence"/>
</dbReference>
<evidence type="ECO:0000313" key="3">
    <source>
        <dbReference type="EMBL" id="RDI43360.1"/>
    </source>
</evidence>
<name>A0A370GJ15_9COXI</name>
<keyword evidence="2" id="KW-0479">Metal-binding</keyword>
<reference evidence="3 4" key="1">
    <citation type="submission" date="2018-07" db="EMBL/GenBank/DDBJ databases">
        <title>Genomic Encyclopedia of Type Strains, Phase IV (KMG-IV): sequencing the most valuable type-strain genomes for metagenomic binning, comparative biology and taxonomic classification.</title>
        <authorList>
            <person name="Goeker M."/>
        </authorList>
    </citation>
    <scope>NUCLEOTIDE SEQUENCE [LARGE SCALE GENOMIC DNA]</scope>
    <source>
        <strain evidence="3 4">DSM 16500</strain>
    </source>
</reference>
<comment type="caution">
    <text evidence="3">The sequence shown here is derived from an EMBL/GenBank/DDBJ whole genome shotgun (WGS) entry which is preliminary data.</text>
</comment>
<evidence type="ECO:0000313" key="4">
    <source>
        <dbReference type="Proteomes" id="UP000254720"/>
    </source>
</evidence>
<dbReference type="Gene3D" id="3.40.30.10">
    <property type="entry name" value="Glutaredoxin"/>
    <property type="match status" value="1"/>
</dbReference>
<dbReference type="Pfam" id="PF02630">
    <property type="entry name" value="SCO1-SenC"/>
    <property type="match status" value="1"/>
</dbReference>
<comment type="similarity">
    <text evidence="1">Belongs to the SCO1/2 family.</text>
</comment>
<dbReference type="EMBL" id="QQAX01000011">
    <property type="protein sequence ID" value="RDI43360.1"/>
    <property type="molecule type" value="Genomic_DNA"/>
</dbReference>
<feature type="binding site" evidence="2">
    <location>
        <position position="3"/>
    </location>
    <ligand>
        <name>Cu cation</name>
        <dbReference type="ChEBI" id="CHEBI:23378"/>
    </ligand>
</feature>
<keyword evidence="2" id="KW-0186">Copper</keyword>
<dbReference type="GO" id="GO:0046872">
    <property type="term" value="F:metal ion binding"/>
    <property type="evidence" value="ECO:0007669"/>
    <property type="project" value="UniProtKB-KW"/>
</dbReference>
<gene>
    <name evidence="3" type="ORF">C8D86_11116</name>
</gene>
<feature type="binding site" evidence="2">
    <location>
        <position position="92"/>
    </location>
    <ligand>
        <name>Cu cation</name>
        <dbReference type="ChEBI" id="CHEBI:23378"/>
    </ligand>
</feature>
<dbReference type="InterPro" id="IPR036249">
    <property type="entry name" value="Thioredoxin-like_sf"/>
</dbReference>
<dbReference type="OrthoDB" id="9790194at2"/>
<keyword evidence="4" id="KW-1185">Reference proteome</keyword>
<accession>A0A370GJ15</accession>
<dbReference type="InterPro" id="IPR003782">
    <property type="entry name" value="SCO1/SenC"/>
</dbReference>
<dbReference type="CDD" id="cd02968">
    <property type="entry name" value="SCO"/>
    <property type="match status" value="1"/>
</dbReference>
<dbReference type="AlphaFoldDB" id="A0A370GJ15"/>
<evidence type="ECO:0000256" key="2">
    <source>
        <dbReference type="PIRSR" id="PIRSR603782-1"/>
    </source>
</evidence>
<protein>
    <submittedName>
        <fullName evidence="3">SCO1/SenC family protein</fullName>
    </submittedName>
</protein>
<sequence>MVCPVTLAALREMYETLQLALGVAKLPQIVFVSIDPERDTLQRLNEYISAFHPRFIGARADRQETESLMRQLRVVSMKMQMEDDAGRYSFDHSSDIFVFNPAGQLQAYLTYPHQAKQLVKDYQSILTVSADLT</sequence>
<dbReference type="PANTHER" id="PTHR12151">
    <property type="entry name" value="ELECTRON TRANSPORT PROTIN SCO1/SENC FAMILY MEMBER"/>
    <property type="match status" value="1"/>
</dbReference>